<keyword evidence="1" id="KW-0597">Phosphoprotein</keyword>
<dbReference type="InterPro" id="IPR036867">
    <property type="entry name" value="R3H_dom_sf"/>
</dbReference>
<gene>
    <name evidence="5" type="ORF">FMOSSE_LOCUS3703</name>
</gene>
<feature type="compositionally biased region" description="Polar residues" evidence="2">
    <location>
        <begin position="227"/>
        <end position="241"/>
    </location>
</feature>
<protein>
    <submittedName>
        <fullName evidence="5">7478_t:CDS:1</fullName>
    </submittedName>
</protein>
<feature type="region of interest" description="Disordered" evidence="2">
    <location>
        <begin position="718"/>
        <end position="771"/>
    </location>
</feature>
<feature type="compositionally biased region" description="Low complexity" evidence="2">
    <location>
        <begin position="53"/>
        <end position="72"/>
    </location>
</feature>
<proteinExistence type="predicted"/>
<evidence type="ECO:0000256" key="2">
    <source>
        <dbReference type="SAM" id="MobiDB-lite"/>
    </source>
</evidence>
<dbReference type="CDD" id="cd02642">
    <property type="entry name" value="R3H_encore_like"/>
    <property type="match status" value="1"/>
</dbReference>
<keyword evidence="6" id="KW-1185">Reference proteome</keyword>
<dbReference type="EMBL" id="CAJVPP010000571">
    <property type="protein sequence ID" value="CAG8494411.1"/>
    <property type="molecule type" value="Genomic_DNA"/>
</dbReference>
<evidence type="ECO:0000256" key="1">
    <source>
        <dbReference type="ARBA" id="ARBA00022553"/>
    </source>
</evidence>
<feature type="region of interest" description="Disordered" evidence="2">
    <location>
        <begin position="269"/>
        <end position="366"/>
    </location>
</feature>
<feature type="domain" description="R3H" evidence="3">
    <location>
        <begin position="134"/>
        <end position="197"/>
    </location>
</feature>
<dbReference type="Pfam" id="PF12752">
    <property type="entry name" value="SUZ"/>
    <property type="match status" value="1"/>
</dbReference>
<feature type="compositionally biased region" description="Low complexity" evidence="2">
    <location>
        <begin position="675"/>
        <end position="690"/>
    </location>
</feature>
<feature type="region of interest" description="Disordered" evidence="2">
    <location>
        <begin position="461"/>
        <end position="494"/>
    </location>
</feature>
<dbReference type="Proteomes" id="UP000789375">
    <property type="component" value="Unassembled WGS sequence"/>
</dbReference>
<evidence type="ECO:0000313" key="6">
    <source>
        <dbReference type="Proteomes" id="UP000789375"/>
    </source>
</evidence>
<dbReference type="PANTHER" id="PTHR15672">
    <property type="entry name" value="CAMP-REGULATED PHOSPHOPROTEIN 21 RELATED R3H DOMAIN CONTAINING PROTEIN"/>
    <property type="match status" value="1"/>
</dbReference>
<dbReference type="InterPro" id="IPR024771">
    <property type="entry name" value="SUZ"/>
</dbReference>
<feature type="region of interest" description="Disordered" evidence="2">
    <location>
        <begin position="215"/>
        <end position="246"/>
    </location>
</feature>
<dbReference type="SUPFAM" id="SSF82708">
    <property type="entry name" value="R3H domain"/>
    <property type="match status" value="1"/>
</dbReference>
<dbReference type="PROSITE" id="PS51673">
    <property type="entry name" value="SUZ"/>
    <property type="match status" value="1"/>
</dbReference>
<dbReference type="InterPro" id="IPR001374">
    <property type="entry name" value="R3H_dom"/>
</dbReference>
<feature type="compositionally biased region" description="Polar residues" evidence="2">
    <location>
        <begin position="586"/>
        <end position="598"/>
    </location>
</feature>
<dbReference type="Gene3D" id="3.30.1370.50">
    <property type="entry name" value="R3H-like domain"/>
    <property type="match status" value="1"/>
</dbReference>
<evidence type="ECO:0000259" key="4">
    <source>
        <dbReference type="PROSITE" id="PS51673"/>
    </source>
</evidence>
<name>A0A9N8WMT0_FUNMO</name>
<feature type="compositionally biased region" description="Low complexity" evidence="2">
    <location>
        <begin position="284"/>
        <end position="321"/>
    </location>
</feature>
<feature type="compositionally biased region" description="Polar residues" evidence="2">
    <location>
        <begin position="718"/>
        <end position="740"/>
    </location>
</feature>
<dbReference type="InterPro" id="IPR051937">
    <property type="entry name" value="R3H_domain_containing"/>
</dbReference>
<sequence>MSKSLSQNMPSFVTSVSENTSPINNVVVDDSTLTNVASTNEVKKIVLLKRNPNINNNTINNNNNLNSSPTNNAGSSNVVQSYELLLPTPNRSDTSSPSLESELTPEQAAHLGEIDFNTGLDGFLLAALKNPKDRLFLLKLDREMERFIKEKNRTRLEFPPMNSYQRLIVHRVAQYFKLSHVVDTSGKAVVLYKSAETQIPILRFSDLLEQEEEKPEKSVKIMRRQQSHPQGQLRSGDSDSNSEGERKLLTIEEREAAYQKARARIFKDLEQKNGENEQEDTDGSINSSPSVKSSNIPTSNDNQNSDSSSSNKSKGNQQQQNGKGGNNKSGKQSQQANKSAGNNKNSNNKNNGNNAKNRHHPTRVQTFPPVDRTFFMKQGRPIPNFPPQMMPSGHFCPPFFGTHMNMYDVNMLPMQPPILPPDMQPHLPNPYMNIPTEWNPTLGHYGRPGIRNVWGTDSFNGPQEMSGSPSLFNHQQSNPNPFLPSRTAPQNDTNFVQNQTQNNLKHMNQYPQNPYAHPPYTEGNHVMAPPVTSGDGNSNKSSVREGNEGINENKMNDRQLEQKRPNNRNSLNPQSQQRDGPFFNPAWNNSSDSQTNVFNQSQTSNEFPVQNAPGMPMMPSHMYPGMMPPPSNDWTTRMGIAPPPPIMGFPPQPTQSNMTTTGAIRPPKSSELFDPNNSNNPPTSTALNTAPYNKVPITSLPANNAPQILSIPPTNNILSLPSRPTQPVLSSKEQNNSSVVDGTMMRSLSLSSNTSSTPPPGNGNNNKKNKEGSLLFDYSMQVPYEGVKPSEANEPQKPNHILELYDFVESDDLMNIALTNATIKRVSPPNTSPSKRPTILAIFKTAREANKAVQTFRGVRFKIKTWEPLVKTNVINNGVVI</sequence>
<accession>A0A9N8WMT0</accession>
<feature type="compositionally biased region" description="Low complexity" evidence="2">
    <location>
        <begin position="328"/>
        <end position="355"/>
    </location>
</feature>
<dbReference type="Pfam" id="PF01424">
    <property type="entry name" value="R3H"/>
    <property type="match status" value="1"/>
</dbReference>
<feature type="region of interest" description="Disordered" evidence="2">
    <location>
        <begin position="53"/>
        <end position="74"/>
    </location>
</feature>
<feature type="compositionally biased region" description="Low complexity" evidence="2">
    <location>
        <begin position="747"/>
        <end position="766"/>
    </location>
</feature>
<dbReference type="PROSITE" id="PS51061">
    <property type="entry name" value="R3H"/>
    <property type="match status" value="1"/>
</dbReference>
<feature type="compositionally biased region" description="Polar residues" evidence="2">
    <location>
        <begin position="567"/>
        <end position="578"/>
    </location>
</feature>
<dbReference type="AlphaFoldDB" id="A0A9N8WMT0"/>
<feature type="domain" description="SUZ" evidence="4">
    <location>
        <begin position="198"/>
        <end position="270"/>
    </location>
</feature>
<comment type="caution">
    <text evidence="5">The sequence shown here is derived from an EMBL/GenBank/DDBJ whole genome shotgun (WGS) entry which is preliminary data.</text>
</comment>
<feature type="region of interest" description="Disordered" evidence="2">
    <location>
        <begin position="506"/>
        <end position="598"/>
    </location>
</feature>
<organism evidence="5 6">
    <name type="scientific">Funneliformis mosseae</name>
    <name type="common">Endomycorrhizal fungus</name>
    <name type="synonym">Glomus mosseae</name>
    <dbReference type="NCBI Taxonomy" id="27381"/>
    <lineage>
        <taxon>Eukaryota</taxon>
        <taxon>Fungi</taxon>
        <taxon>Fungi incertae sedis</taxon>
        <taxon>Mucoromycota</taxon>
        <taxon>Glomeromycotina</taxon>
        <taxon>Glomeromycetes</taxon>
        <taxon>Glomerales</taxon>
        <taxon>Glomeraceae</taxon>
        <taxon>Funneliformis</taxon>
    </lineage>
</organism>
<evidence type="ECO:0000313" key="5">
    <source>
        <dbReference type="EMBL" id="CAG8494411.1"/>
    </source>
</evidence>
<dbReference type="PANTHER" id="PTHR15672:SF8">
    <property type="entry name" value="PROTEIN ENCORE"/>
    <property type="match status" value="1"/>
</dbReference>
<feature type="region of interest" description="Disordered" evidence="2">
    <location>
        <begin position="655"/>
        <end position="690"/>
    </location>
</feature>
<dbReference type="SMART" id="SM00393">
    <property type="entry name" value="R3H"/>
    <property type="match status" value="1"/>
</dbReference>
<dbReference type="GO" id="GO:0003676">
    <property type="term" value="F:nucleic acid binding"/>
    <property type="evidence" value="ECO:0007669"/>
    <property type="project" value="UniProtKB-UniRule"/>
</dbReference>
<evidence type="ECO:0000259" key="3">
    <source>
        <dbReference type="PROSITE" id="PS51061"/>
    </source>
</evidence>
<reference evidence="5" key="1">
    <citation type="submission" date="2021-06" db="EMBL/GenBank/DDBJ databases">
        <authorList>
            <person name="Kallberg Y."/>
            <person name="Tangrot J."/>
            <person name="Rosling A."/>
        </authorList>
    </citation>
    <scope>NUCLEOTIDE SEQUENCE</scope>
    <source>
        <strain evidence="5">87-6 pot B 2015</strain>
    </source>
</reference>
<feature type="compositionally biased region" description="Polar residues" evidence="2">
    <location>
        <begin position="461"/>
        <end position="480"/>
    </location>
</feature>
<feature type="compositionally biased region" description="Basic and acidic residues" evidence="2">
    <location>
        <begin position="554"/>
        <end position="564"/>
    </location>
</feature>